<keyword evidence="2" id="KW-1185">Reference proteome</keyword>
<organism evidence="1 2">
    <name type="scientific">Ridgeia piscesae</name>
    <name type="common">Tubeworm</name>
    <dbReference type="NCBI Taxonomy" id="27915"/>
    <lineage>
        <taxon>Eukaryota</taxon>
        <taxon>Metazoa</taxon>
        <taxon>Spiralia</taxon>
        <taxon>Lophotrochozoa</taxon>
        <taxon>Annelida</taxon>
        <taxon>Polychaeta</taxon>
        <taxon>Sedentaria</taxon>
        <taxon>Canalipalpata</taxon>
        <taxon>Sabellida</taxon>
        <taxon>Siboglinidae</taxon>
        <taxon>Ridgeia</taxon>
    </lineage>
</organism>
<gene>
    <name evidence="1" type="ORF">NP493_312g06019</name>
</gene>
<accession>A0AAD9NW27</accession>
<proteinExistence type="predicted"/>
<sequence>MGEHVTKSPLEFGVIVCLDRQEILVNMILMNVQAVHVNMGRHVPPLNLACILVHVWLDTRDAIVKQTLMSV</sequence>
<evidence type="ECO:0000313" key="2">
    <source>
        <dbReference type="Proteomes" id="UP001209878"/>
    </source>
</evidence>
<comment type="caution">
    <text evidence="1">The sequence shown here is derived from an EMBL/GenBank/DDBJ whole genome shotgun (WGS) entry which is preliminary data.</text>
</comment>
<evidence type="ECO:0000313" key="1">
    <source>
        <dbReference type="EMBL" id="KAK2183446.1"/>
    </source>
</evidence>
<reference evidence="1" key="1">
    <citation type="journal article" date="2023" name="Mol. Biol. Evol.">
        <title>Third-Generation Sequencing Reveals the Adaptive Role of the Epigenome in Three Deep-Sea Polychaetes.</title>
        <authorList>
            <person name="Perez M."/>
            <person name="Aroh O."/>
            <person name="Sun Y."/>
            <person name="Lan Y."/>
            <person name="Juniper S.K."/>
            <person name="Young C.R."/>
            <person name="Angers B."/>
            <person name="Qian P.Y."/>
        </authorList>
    </citation>
    <scope>NUCLEOTIDE SEQUENCE</scope>
    <source>
        <strain evidence="1">R07B-5</strain>
    </source>
</reference>
<dbReference type="AlphaFoldDB" id="A0AAD9NW27"/>
<protein>
    <submittedName>
        <fullName evidence="1">Uncharacterized protein</fullName>
    </submittedName>
</protein>
<dbReference type="Proteomes" id="UP001209878">
    <property type="component" value="Unassembled WGS sequence"/>
</dbReference>
<dbReference type="EMBL" id="JAODUO010000311">
    <property type="protein sequence ID" value="KAK2183446.1"/>
    <property type="molecule type" value="Genomic_DNA"/>
</dbReference>
<name>A0AAD9NW27_RIDPI</name>